<evidence type="ECO:0000313" key="5">
    <source>
        <dbReference type="EMBL" id="QBR03076.1"/>
    </source>
</evidence>
<dbReference type="EMBL" id="CP038151">
    <property type="protein sequence ID" value="QBR03076.1"/>
    <property type="molecule type" value="Genomic_DNA"/>
</dbReference>
<keyword evidence="1 3" id="KW-0597">Phosphoprotein</keyword>
<accession>A0A4P7D305</accession>
<sequence length="127" mass="13551">MATVLLADDDRQLLRAFQTVLETEGFRVLTASDGETAMAIVNAEHPDVVVTDYMMPKVDGVELCRRMRANRATAGIPVVVITAAFSVPRDGWSALLTKPVGIADLLSAIRSLLTGAPSIAAQKSRNA</sequence>
<dbReference type="PROSITE" id="PS50110">
    <property type="entry name" value="RESPONSE_REGULATORY"/>
    <property type="match status" value="1"/>
</dbReference>
<dbReference type="Proteomes" id="UP000295727">
    <property type="component" value="Chromosome 4"/>
</dbReference>
<keyword evidence="2" id="KW-0902">Two-component regulatory system</keyword>
<keyword evidence="6" id="KW-1185">Reference proteome</keyword>
<dbReference type="KEGG" id="ppai:E1956_38535"/>
<dbReference type="Gene3D" id="3.40.50.2300">
    <property type="match status" value="1"/>
</dbReference>
<dbReference type="GO" id="GO:0000160">
    <property type="term" value="P:phosphorelay signal transduction system"/>
    <property type="evidence" value="ECO:0007669"/>
    <property type="project" value="UniProtKB-KW"/>
</dbReference>
<dbReference type="RefSeq" id="WP_134758582.1">
    <property type="nucleotide sequence ID" value="NZ_CP038151.1"/>
</dbReference>
<organism evidence="5 6">
    <name type="scientific">Paraburkholderia pallida</name>
    <dbReference type="NCBI Taxonomy" id="2547399"/>
    <lineage>
        <taxon>Bacteria</taxon>
        <taxon>Pseudomonadati</taxon>
        <taxon>Pseudomonadota</taxon>
        <taxon>Betaproteobacteria</taxon>
        <taxon>Burkholderiales</taxon>
        <taxon>Burkholderiaceae</taxon>
        <taxon>Paraburkholderia</taxon>
    </lineage>
</organism>
<protein>
    <submittedName>
        <fullName evidence="5">Response regulator</fullName>
    </submittedName>
</protein>
<dbReference type="InterPro" id="IPR001789">
    <property type="entry name" value="Sig_transdc_resp-reg_receiver"/>
</dbReference>
<dbReference type="PANTHER" id="PTHR44591">
    <property type="entry name" value="STRESS RESPONSE REGULATOR PROTEIN 1"/>
    <property type="match status" value="1"/>
</dbReference>
<evidence type="ECO:0000256" key="3">
    <source>
        <dbReference type="PROSITE-ProRule" id="PRU00169"/>
    </source>
</evidence>
<proteinExistence type="predicted"/>
<evidence type="ECO:0000259" key="4">
    <source>
        <dbReference type="PROSITE" id="PS50110"/>
    </source>
</evidence>
<dbReference type="SMART" id="SM00448">
    <property type="entry name" value="REC"/>
    <property type="match status" value="1"/>
</dbReference>
<dbReference type="SUPFAM" id="SSF52172">
    <property type="entry name" value="CheY-like"/>
    <property type="match status" value="1"/>
</dbReference>
<evidence type="ECO:0000256" key="1">
    <source>
        <dbReference type="ARBA" id="ARBA00022553"/>
    </source>
</evidence>
<dbReference type="InterPro" id="IPR050595">
    <property type="entry name" value="Bact_response_regulator"/>
</dbReference>
<gene>
    <name evidence="5" type="ORF">E1956_38535</name>
</gene>
<dbReference type="OrthoDB" id="9800897at2"/>
<evidence type="ECO:0000256" key="2">
    <source>
        <dbReference type="ARBA" id="ARBA00023012"/>
    </source>
</evidence>
<evidence type="ECO:0000313" key="6">
    <source>
        <dbReference type="Proteomes" id="UP000295727"/>
    </source>
</evidence>
<dbReference type="AlphaFoldDB" id="A0A4P7D305"/>
<dbReference type="CDD" id="cd17574">
    <property type="entry name" value="REC_OmpR"/>
    <property type="match status" value="1"/>
</dbReference>
<reference evidence="5 6" key="1">
    <citation type="submission" date="2019-03" db="EMBL/GenBank/DDBJ databases">
        <title>Paraburkholderia sp. 7MH5, isolated from subtropical forest soil.</title>
        <authorList>
            <person name="Gao Z.-H."/>
            <person name="Qiu L.-H."/>
        </authorList>
    </citation>
    <scope>NUCLEOTIDE SEQUENCE [LARGE SCALE GENOMIC DNA]</scope>
    <source>
        <strain evidence="5 6">7MH5</strain>
    </source>
</reference>
<feature type="modified residue" description="4-aspartylphosphate" evidence="3">
    <location>
        <position position="52"/>
    </location>
</feature>
<dbReference type="PANTHER" id="PTHR44591:SF14">
    <property type="entry name" value="PROTEIN PILG"/>
    <property type="match status" value="1"/>
</dbReference>
<dbReference type="InterPro" id="IPR011006">
    <property type="entry name" value="CheY-like_superfamily"/>
</dbReference>
<name>A0A4P7D305_9BURK</name>
<dbReference type="Pfam" id="PF00072">
    <property type="entry name" value="Response_reg"/>
    <property type="match status" value="1"/>
</dbReference>
<feature type="domain" description="Response regulatory" evidence="4">
    <location>
        <begin position="3"/>
        <end position="113"/>
    </location>
</feature>